<reference evidence="1 2" key="1">
    <citation type="journal article" date="2016" name="Nat. Commun.">
        <title>Thousands of microbial genomes shed light on interconnected biogeochemical processes in an aquifer system.</title>
        <authorList>
            <person name="Anantharaman K."/>
            <person name="Brown C.T."/>
            <person name="Hug L.A."/>
            <person name="Sharon I."/>
            <person name="Castelle C.J."/>
            <person name="Probst A.J."/>
            <person name="Thomas B.C."/>
            <person name="Singh A."/>
            <person name="Wilkins M.J."/>
            <person name="Karaoz U."/>
            <person name="Brodie E.L."/>
            <person name="Williams K.H."/>
            <person name="Hubbard S.S."/>
            <person name="Banfield J.F."/>
        </authorList>
    </citation>
    <scope>NUCLEOTIDE SEQUENCE [LARGE SCALE GENOMIC DNA]</scope>
</reference>
<name>A0A1F5HB95_9BACT</name>
<comment type="caution">
    <text evidence="1">The sequence shown here is derived from an EMBL/GenBank/DDBJ whole genome shotgun (WGS) entry which is preliminary data.</text>
</comment>
<evidence type="ECO:0000313" key="2">
    <source>
        <dbReference type="Proteomes" id="UP000176751"/>
    </source>
</evidence>
<gene>
    <name evidence="1" type="ORF">A2196_04380</name>
</gene>
<dbReference type="STRING" id="1797737.A2196_04380"/>
<dbReference type="EMBL" id="MFCA01000028">
    <property type="protein sequence ID" value="OGE01359.1"/>
    <property type="molecule type" value="Genomic_DNA"/>
</dbReference>
<evidence type="ECO:0000313" key="1">
    <source>
        <dbReference type="EMBL" id="OGE01359.1"/>
    </source>
</evidence>
<dbReference type="Proteomes" id="UP000176751">
    <property type="component" value="Unassembled WGS sequence"/>
</dbReference>
<accession>A0A1F5HB95</accession>
<sequence length="97" mass="10858">MPIRRAFMAPFFLEGTQLEIGSTRVIGKGSKRALVEVRDKTTLSLRLTNGHPVYAGEATTDGLDFAGHVHTIRHDTELTRQSVSTLAKKPQIIWKER</sequence>
<organism evidence="1 2">
    <name type="scientific">Candidatus Curtissbacteria bacterium RIFOXYA1_FULL_41_14</name>
    <dbReference type="NCBI Taxonomy" id="1797737"/>
    <lineage>
        <taxon>Bacteria</taxon>
        <taxon>Candidatus Curtissiibacteriota</taxon>
    </lineage>
</organism>
<dbReference type="AlphaFoldDB" id="A0A1F5HB95"/>
<protein>
    <submittedName>
        <fullName evidence="1">Uncharacterized protein</fullName>
    </submittedName>
</protein>
<proteinExistence type="predicted"/>